<accession>A0A9D1WD17</accession>
<dbReference type="EMBL" id="DXEV01000094">
    <property type="protein sequence ID" value="HIX56808.1"/>
    <property type="molecule type" value="Genomic_DNA"/>
</dbReference>
<gene>
    <name evidence="1" type="ORF">H9850_04980</name>
</gene>
<dbReference type="Proteomes" id="UP000886829">
    <property type="component" value="Unassembled WGS sequence"/>
</dbReference>
<organism evidence="1 2">
    <name type="scientific">Candidatus Anaerobiospirillum pullistercoris</name>
    <dbReference type="NCBI Taxonomy" id="2838452"/>
    <lineage>
        <taxon>Bacteria</taxon>
        <taxon>Pseudomonadati</taxon>
        <taxon>Pseudomonadota</taxon>
        <taxon>Gammaproteobacteria</taxon>
        <taxon>Aeromonadales</taxon>
        <taxon>Succinivibrionaceae</taxon>
        <taxon>Anaerobiospirillum</taxon>
    </lineage>
</organism>
<evidence type="ECO:0000313" key="1">
    <source>
        <dbReference type="EMBL" id="HIX56808.1"/>
    </source>
</evidence>
<dbReference type="AlphaFoldDB" id="A0A9D1WD17"/>
<name>A0A9D1WD17_9GAMM</name>
<proteinExistence type="predicted"/>
<reference evidence="1" key="1">
    <citation type="journal article" date="2021" name="PeerJ">
        <title>Extensive microbial diversity within the chicken gut microbiome revealed by metagenomics and culture.</title>
        <authorList>
            <person name="Gilroy R."/>
            <person name="Ravi A."/>
            <person name="Getino M."/>
            <person name="Pursley I."/>
            <person name="Horton D.L."/>
            <person name="Alikhan N.F."/>
            <person name="Baker D."/>
            <person name="Gharbi K."/>
            <person name="Hall N."/>
            <person name="Watson M."/>
            <person name="Adriaenssens E.M."/>
            <person name="Foster-Nyarko E."/>
            <person name="Jarju S."/>
            <person name="Secka A."/>
            <person name="Antonio M."/>
            <person name="Oren A."/>
            <person name="Chaudhuri R.R."/>
            <person name="La Ragione R."/>
            <person name="Hildebrand F."/>
            <person name="Pallen M.J."/>
        </authorList>
    </citation>
    <scope>NUCLEOTIDE SEQUENCE</scope>
    <source>
        <strain evidence="1">USASDec5-558</strain>
    </source>
</reference>
<reference evidence="1" key="2">
    <citation type="submission" date="2021-04" db="EMBL/GenBank/DDBJ databases">
        <authorList>
            <person name="Gilroy R."/>
        </authorList>
    </citation>
    <scope>NUCLEOTIDE SEQUENCE</scope>
    <source>
        <strain evidence="1">USASDec5-558</strain>
    </source>
</reference>
<sequence>MSKLDISRARMSDIADVIVLGPVVDAQGKKHYRMYDAWTGKELPTKSFKKVLADATVLRVKIFERLPEKWPQHWPRLEGPKLTKE</sequence>
<comment type="caution">
    <text evidence="1">The sequence shown here is derived from an EMBL/GenBank/DDBJ whole genome shotgun (WGS) entry which is preliminary data.</text>
</comment>
<evidence type="ECO:0000313" key="2">
    <source>
        <dbReference type="Proteomes" id="UP000886829"/>
    </source>
</evidence>
<protein>
    <submittedName>
        <fullName evidence="1">Uncharacterized protein</fullName>
    </submittedName>
</protein>